<dbReference type="InterPro" id="IPR002893">
    <property type="entry name" value="Znf_MYND"/>
</dbReference>
<evidence type="ECO:0000256" key="3">
    <source>
        <dbReference type="ARBA" id="ARBA00022833"/>
    </source>
</evidence>
<dbReference type="Pfam" id="PF07929">
    <property type="entry name" value="PRiA4_ORF3"/>
    <property type="match status" value="1"/>
</dbReference>
<evidence type="ECO:0000313" key="7">
    <source>
        <dbReference type="Proteomes" id="UP001222325"/>
    </source>
</evidence>
<dbReference type="PANTHER" id="PTHR41878">
    <property type="entry name" value="LEXA REPRESSOR-RELATED"/>
    <property type="match status" value="1"/>
</dbReference>
<comment type="caution">
    <text evidence="6">The sequence shown here is derived from an EMBL/GenBank/DDBJ whole genome shotgun (WGS) entry which is preliminary data.</text>
</comment>
<organism evidence="6 7">
    <name type="scientific">Mycena belliarum</name>
    <dbReference type="NCBI Taxonomy" id="1033014"/>
    <lineage>
        <taxon>Eukaryota</taxon>
        <taxon>Fungi</taxon>
        <taxon>Dikarya</taxon>
        <taxon>Basidiomycota</taxon>
        <taxon>Agaricomycotina</taxon>
        <taxon>Agaricomycetes</taxon>
        <taxon>Agaricomycetidae</taxon>
        <taxon>Agaricales</taxon>
        <taxon>Marasmiineae</taxon>
        <taxon>Mycenaceae</taxon>
        <taxon>Mycena</taxon>
    </lineage>
</organism>
<dbReference type="PANTHER" id="PTHR41878:SF1">
    <property type="entry name" value="TNPR PROTEIN"/>
    <property type="match status" value="1"/>
</dbReference>
<sequence length="461" mass="51905">MPPYAPTPESNKYKKQQEKLMRPRVINGKPTFIKFLPQDDLVALHPVYLTDPNDFTPRRQRNGDMLEWGIIERDEAVELNMMQTIELRRQQDSRMAKCMYHGSLVPEVQFINALMERKKAKIAAARDPQREASDYVLTVRLRNRLSDTERASCTSAVMWRRIKVSGATKLSVFQDKILAPALGWTRNYHGYLFVDDSDGTQYGADGGSHIDLMHLKDNGRTYLDDHEFTLAEILPQPDTNKPGFHYIYDLGDYWLHDIYVESILPVSESDGKVVLLAGGGACPREDGQGCHNWIKYIASLTPAKHAEIARSMNYCDDPEVRRLGSQWRFDPHTFDLAAARTRIATALASPASVPSGPKKTSIGMTNPFTHPGGDSAPKGTHRTVIPSGIGFNPFGKNSALHGAFQTEVVRDRRDTRASALCAHCGKPIAKPKMCSACRKVYYCDQDCQKTHWKEHKRQCVG</sequence>
<dbReference type="EMBL" id="JARJCN010000049">
    <property type="protein sequence ID" value="KAJ7081571.1"/>
    <property type="molecule type" value="Genomic_DNA"/>
</dbReference>
<evidence type="ECO:0000259" key="5">
    <source>
        <dbReference type="PROSITE" id="PS50865"/>
    </source>
</evidence>
<keyword evidence="7" id="KW-1185">Reference proteome</keyword>
<dbReference type="SUPFAM" id="SSF144232">
    <property type="entry name" value="HIT/MYND zinc finger-like"/>
    <property type="match status" value="1"/>
</dbReference>
<dbReference type="AlphaFoldDB" id="A0AAD6XQZ2"/>
<evidence type="ECO:0000256" key="2">
    <source>
        <dbReference type="ARBA" id="ARBA00022771"/>
    </source>
</evidence>
<proteinExistence type="predicted"/>
<evidence type="ECO:0000256" key="4">
    <source>
        <dbReference type="PROSITE-ProRule" id="PRU00134"/>
    </source>
</evidence>
<evidence type="ECO:0000313" key="6">
    <source>
        <dbReference type="EMBL" id="KAJ7081571.1"/>
    </source>
</evidence>
<dbReference type="InterPro" id="IPR012912">
    <property type="entry name" value="Plasmid_pRiA4b_Orf3-like"/>
</dbReference>
<gene>
    <name evidence="6" type="ORF">B0H15DRAFT_912743</name>
</gene>
<dbReference type="Gene3D" id="6.10.140.2220">
    <property type="match status" value="1"/>
</dbReference>
<dbReference type="GO" id="GO:0008270">
    <property type="term" value="F:zinc ion binding"/>
    <property type="evidence" value="ECO:0007669"/>
    <property type="project" value="UniProtKB-KW"/>
</dbReference>
<dbReference type="SUPFAM" id="SSF159941">
    <property type="entry name" value="MM3350-like"/>
    <property type="match status" value="1"/>
</dbReference>
<dbReference type="PROSITE" id="PS50865">
    <property type="entry name" value="ZF_MYND_2"/>
    <property type="match status" value="1"/>
</dbReference>
<reference evidence="6" key="1">
    <citation type="submission" date="2023-03" db="EMBL/GenBank/DDBJ databases">
        <title>Massive genome expansion in bonnet fungi (Mycena s.s.) driven by repeated elements and novel gene families across ecological guilds.</title>
        <authorList>
            <consortium name="Lawrence Berkeley National Laboratory"/>
            <person name="Harder C.B."/>
            <person name="Miyauchi S."/>
            <person name="Viragh M."/>
            <person name="Kuo A."/>
            <person name="Thoen E."/>
            <person name="Andreopoulos B."/>
            <person name="Lu D."/>
            <person name="Skrede I."/>
            <person name="Drula E."/>
            <person name="Henrissat B."/>
            <person name="Morin E."/>
            <person name="Kohler A."/>
            <person name="Barry K."/>
            <person name="LaButti K."/>
            <person name="Morin E."/>
            <person name="Salamov A."/>
            <person name="Lipzen A."/>
            <person name="Mereny Z."/>
            <person name="Hegedus B."/>
            <person name="Baldrian P."/>
            <person name="Stursova M."/>
            <person name="Weitz H."/>
            <person name="Taylor A."/>
            <person name="Grigoriev I.V."/>
            <person name="Nagy L.G."/>
            <person name="Martin F."/>
            <person name="Kauserud H."/>
        </authorList>
    </citation>
    <scope>NUCLEOTIDE SEQUENCE</scope>
    <source>
        <strain evidence="6">CBHHK173m</strain>
    </source>
</reference>
<keyword evidence="1" id="KW-0479">Metal-binding</keyword>
<name>A0AAD6XQZ2_9AGAR</name>
<accession>A0AAD6XQZ2</accession>
<feature type="domain" description="MYND-type" evidence="5">
    <location>
        <begin position="421"/>
        <end position="459"/>
    </location>
</feature>
<dbReference type="Proteomes" id="UP001222325">
    <property type="component" value="Unassembled WGS sequence"/>
</dbReference>
<dbReference type="Gene3D" id="3.10.290.30">
    <property type="entry name" value="MM3350-like"/>
    <property type="match status" value="1"/>
</dbReference>
<dbReference type="InterPro" id="IPR024047">
    <property type="entry name" value="MM3350-like_sf"/>
</dbReference>
<keyword evidence="2 4" id="KW-0863">Zinc-finger</keyword>
<protein>
    <submittedName>
        <fullName evidence="6">MM3350-like domain-containing protein</fullName>
    </submittedName>
</protein>
<dbReference type="PROSITE" id="PS01360">
    <property type="entry name" value="ZF_MYND_1"/>
    <property type="match status" value="1"/>
</dbReference>
<keyword evidence="3" id="KW-0862">Zinc</keyword>
<evidence type="ECO:0000256" key="1">
    <source>
        <dbReference type="ARBA" id="ARBA00022723"/>
    </source>
</evidence>
<dbReference type="Pfam" id="PF01753">
    <property type="entry name" value="zf-MYND"/>
    <property type="match status" value="1"/>
</dbReference>